<keyword evidence="3" id="KW-1185">Reference proteome</keyword>
<protein>
    <submittedName>
        <fullName evidence="2">Uncharacterized protein</fullName>
    </submittedName>
</protein>
<reference evidence="2 3" key="1">
    <citation type="journal article" date="2016" name="J. Microbiol.">
        <title>Dankookia rubra gen. nov., sp. nov., an alphaproteobacterium isolated from sediment of a shallow stream.</title>
        <authorList>
            <person name="Kim W.H."/>
            <person name="Kim D.H."/>
            <person name="Kang K."/>
            <person name="Ahn T.Y."/>
        </authorList>
    </citation>
    <scope>NUCLEOTIDE SEQUENCE [LARGE SCALE GENOMIC DNA]</scope>
    <source>
        <strain evidence="2 3">JCM30602</strain>
    </source>
</reference>
<comment type="caution">
    <text evidence="2">The sequence shown here is derived from an EMBL/GenBank/DDBJ whole genome shotgun (WGS) entry which is preliminary data.</text>
</comment>
<evidence type="ECO:0000256" key="1">
    <source>
        <dbReference type="SAM" id="MobiDB-lite"/>
    </source>
</evidence>
<dbReference type="RefSeq" id="WP_133291681.1">
    <property type="nucleotide sequence ID" value="NZ_SMSJ01000063.1"/>
</dbReference>
<name>A0A4V3A9J8_9PROT</name>
<feature type="region of interest" description="Disordered" evidence="1">
    <location>
        <begin position="40"/>
        <end position="98"/>
    </location>
</feature>
<dbReference type="Proteomes" id="UP000295096">
    <property type="component" value="Unassembled WGS sequence"/>
</dbReference>
<accession>A0A4V3A9J8</accession>
<evidence type="ECO:0000313" key="2">
    <source>
        <dbReference type="EMBL" id="TDH59515.1"/>
    </source>
</evidence>
<sequence>MLSALLLVPGLCQAAQPGKGGRKPPALELPKQLAVPPSLKAGQAANSSLAPVPDRSKEGPRVVEQDRARINPSIINRNLPGRGQADQGSPDVLEDKLFKPAPGARLNVPFSY</sequence>
<dbReference type="OrthoDB" id="7274887at2"/>
<evidence type="ECO:0000313" key="3">
    <source>
        <dbReference type="Proteomes" id="UP000295096"/>
    </source>
</evidence>
<organism evidence="2 3">
    <name type="scientific">Dankookia rubra</name>
    <dbReference type="NCBI Taxonomy" id="1442381"/>
    <lineage>
        <taxon>Bacteria</taxon>
        <taxon>Pseudomonadati</taxon>
        <taxon>Pseudomonadota</taxon>
        <taxon>Alphaproteobacteria</taxon>
        <taxon>Acetobacterales</taxon>
        <taxon>Roseomonadaceae</taxon>
        <taxon>Dankookia</taxon>
    </lineage>
</organism>
<feature type="compositionally biased region" description="Basic and acidic residues" evidence="1">
    <location>
        <begin position="54"/>
        <end position="69"/>
    </location>
</feature>
<dbReference type="EMBL" id="SMSJ01000063">
    <property type="protein sequence ID" value="TDH59515.1"/>
    <property type="molecule type" value="Genomic_DNA"/>
</dbReference>
<dbReference type="AlphaFoldDB" id="A0A4V3A9J8"/>
<gene>
    <name evidence="2" type="ORF">E2C06_26935</name>
</gene>
<proteinExistence type="predicted"/>